<feature type="transmembrane region" description="Helical" evidence="9">
    <location>
        <begin position="283"/>
        <end position="305"/>
    </location>
</feature>
<dbReference type="InterPro" id="IPR003439">
    <property type="entry name" value="ABC_transporter-like_ATP-bd"/>
</dbReference>
<dbReference type="PROSITE" id="PS50893">
    <property type="entry name" value="ABC_TRANSPORTER_2"/>
    <property type="match status" value="1"/>
</dbReference>
<keyword evidence="3" id="KW-1003">Cell membrane</keyword>
<dbReference type="Gene3D" id="3.40.50.300">
    <property type="entry name" value="P-loop containing nucleotide triphosphate hydrolases"/>
    <property type="match status" value="1"/>
</dbReference>
<dbReference type="InterPro" id="IPR051120">
    <property type="entry name" value="ABC_AA/LPS_Transport"/>
</dbReference>
<evidence type="ECO:0000256" key="7">
    <source>
        <dbReference type="ARBA" id="ARBA00022989"/>
    </source>
</evidence>
<evidence type="ECO:0000256" key="5">
    <source>
        <dbReference type="ARBA" id="ARBA00022741"/>
    </source>
</evidence>
<proteinExistence type="predicted"/>
<feature type="transmembrane region" description="Helical" evidence="9">
    <location>
        <begin position="12"/>
        <end position="32"/>
    </location>
</feature>
<feature type="transmembrane region" description="Helical" evidence="9">
    <location>
        <begin position="160"/>
        <end position="178"/>
    </location>
</feature>
<keyword evidence="5" id="KW-0547">Nucleotide-binding</keyword>
<keyword evidence="8 9" id="KW-0472">Membrane</keyword>
<evidence type="ECO:0000256" key="8">
    <source>
        <dbReference type="ARBA" id="ARBA00023136"/>
    </source>
</evidence>
<dbReference type="Proteomes" id="UP001256827">
    <property type="component" value="Chromosome"/>
</dbReference>
<dbReference type="RefSeq" id="WP_310769238.1">
    <property type="nucleotide sequence ID" value="NZ_CP134050.1"/>
</dbReference>
<evidence type="ECO:0000256" key="9">
    <source>
        <dbReference type="SAM" id="Phobius"/>
    </source>
</evidence>
<keyword evidence="2" id="KW-0813">Transport</keyword>
<evidence type="ECO:0000256" key="3">
    <source>
        <dbReference type="ARBA" id="ARBA00022475"/>
    </source>
</evidence>
<feature type="transmembrane region" description="Helical" evidence="9">
    <location>
        <begin position="111"/>
        <end position="129"/>
    </location>
</feature>
<dbReference type="Pfam" id="PF00005">
    <property type="entry name" value="ABC_tran"/>
    <property type="match status" value="1"/>
</dbReference>
<feature type="domain" description="ABC transporter" evidence="10">
    <location>
        <begin position="340"/>
        <end position="588"/>
    </location>
</feature>
<protein>
    <submittedName>
        <fullName evidence="11">Branched-chain amino acid ABC transporter ATP-binding protein/permease</fullName>
    </submittedName>
</protein>
<reference evidence="11 12" key="1">
    <citation type="submission" date="2023-09" db="EMBL/GenBank/DDBJ databases">
        <title>Complete Genome and Methylome dissection of Bacillus brevis NEB573 original source of BbsI restriction endonuclease.</title>
        <authorList>
            <person name="Fomenkov A."/>
            <person name="Roberts R.D."/>
        </authorList>
    </citation>
    <scope>NUCLEOTIDE SEQUENCE [LARGE SCALE GENOMIC DNA]</scope>
    <source>
        <strain evidence="11 12">NEB573</strain>
    </source>
</reference>
<accession>A0ABY9T5S5</accession>
<evidence type="ECO:0000313" key="11">
    <source>
        <dbReference type="EMBL" id="WNC15451.1"/>
    </source>
</evidence>
<dbReference type="InterPro" id="IPR032823">
    <property type="entry name" value="BCA_ABC_TP_C"/>
</dbReference>
<gene>
    <name evidence="11" type="ORF">RGB73_03615</name>
</gene>
<evidence type="ECO:0000256" key="4">
    <source>
        <dbReference type="ARBA" id="ARBA00022692"/>
    </source>
</evidence>
<dbReference type="Pfam" id="PF02653">
    <property type="entry name" value="BPD_transp_2"/>
    <property type="match status" value="1"/>
</dbReference>
<name>A0ABY9T5S5_BREBE</name>
<evidence type="ECO:0000256" key="6">
    <source>
        <dbReference type="ARBA" id="ARBA00022840"/>
    </source>
</evidence>
<dbReference type="CDD" id="cd06581">
    <property type="entry name" value="TM_PBP1_LivM_like"/>
    <property type="match status" value="1"/>
</dbReference>
<evidence type="ECO:0000259" key="10">
    <source>
        <dbReference type="PROSITE" id="PS50893"/>
    </source>
</evidence>
<evidence type="ECO:0000256" key="2">
    <source>
        <dbReference type="ARBA" id="ARBA00022448"/>
    </source>
</evidence>
<dbReference type="Pfam" id="PF12399">
    <property type="entry name" value="BCA_ABC_TP_C"/>
    <property type="match status" value="1"/>
</dbReference>
<evidence type="ECO:0000313" key="12">
    <source>
        <dbReference type="Proteomes" id="UP001256827"/>
    </source>
</evidence>
<feature type="transmembrane region" description="Helical" evidence="9">
    <location>
        <begin position="38"/>
        <end position="56"/>
    </location>
</feature>
<organism evidence="11 12">
    <name type="scientific">Brevibacillus brevis</name>
    <name type="common">Bacillus brevis</name>
    <dbReference type="NCBI Taxonomy" id="1393"/>
    <lineage>
        <taxon>Bacteria</taxon>
        <taxon>Bacillati</taxon>
        <taxon>Bacillota</taxon>
        <taxon>Bacilli</taxon>
        <taxon>Bacillales</taxon>
        <taxon>Paenibacillaceae</taxon>
        <taxon>Brevibacillus</taxon>
    </lineage>
</organism>
<feature type="transmembrane region" description="Helical" evidence="9">
    <location>
        <begin position="212"/>
        <end position="233"/>
    </location>
</feature>
<dbReference type="EMBL" id="CP134050">
    <property type="protein sequence ID" value="WNC15451.1"/>
    <property type="molecule type" value="Genomic_DNA"/>
</dbReference>
<dbReference type="SMART" id="SM00382">
    <property type="entry name" value="AAA"/>
    <property type="match status" value="1"/>
</dbReference>
<dbReference type="InterPro" id="IPR001851">
    <property type="entry name" value="ABC_transp_permease"/>
</dbReference>
<dbReference type="PANTHER" id="PTHR45772">
    <property type="entry name" value="CONSERVED COMPONENT OF ABC TRANSPORTER FOR NATURAL AMINO ACIDS-RELATED"/>
    <property type="match status" value="1"/>
</dbReference>
<dbReference type="PANTHER" id="PTHR45772:SF9">
    <property type="entry name" value="CONSERVED COMPONENT OF ABC TRANSPORTER FOR NATURAL AMINO ACIDS"/>
    <property type="match status" value="1"/>
</dbReference>
<dbReference type="CDD" id="cd03219">
    <property type="entry name" value="ABC_Mj1267_LivG_branched"/>
    <property type="match status" value="1"/>
</dbReference>
<keyword evidence="4 9" id="KW-0812">Transmembrane</keyword>
<dbReference type="InterPro" id="IPR043428">
    <property type="entry name" value="LivM-like"/>
</dbReference>
<dbReference type="InterPro" id="IPR027417">
    <property type="entry name" value="P-loop_NTPase"/>
</dbReference>
<dbReference type="InterPro" id="IPR003593">
    <property type="entry name" value="AAA+_ATPase"/>
</dbReference>
<evidence type="ECO:0000256" key="1">
    <source>
        <dbReference type="ARBA" id="ARBA00004651"/>
    </source>
</evidence>
<keyword evidence="6 11" id="KW-0067">ATP-binding</keyword>
<dbReference type="GO" id="GO:0005524">
    <property type="term" value="F:ATP binding"/>
    <property type="evidence" value="ECO:0007669"/>
    <property type="project" value="UniProtKB-KW"/>
</dbReference>
<feature type="transmembrane region" description="Helical" evidence="9">
    <location>
        <begin position="245"/>
        <end position="271"/>
    </location>
</feature>
<sequence length="594" mass="65394">MNKKRFQSYGPICLYAILFLLAVVLVDSNYYLSLFSQAAIYTILAVSLQLIFGYAGQVSLAQAGFFGIGAYTSAILTLHLDVHFLVAFLLSGIAAALASIILSPMAKLSEIYFAMSTFAFNLILTILFANGGSWTGGWNGLTNIPYPDILGWSVDSKKEFFILASILLIVQYVFMVRLTEGRLGRNFRAIRDNQLAAASVGINIGATKTKGFVIGCFWAGLAGSVMVHMYAFISPEPFQFIESITVILMVVLGGLGSFTGALLGGFGVTFFNEFLKEIPLYRPIIYGASIVLMMIFWPNGLYGLLQKWLKTAKGRMPSVKSAVNLKQILSRSKAENNEILKLEQLTKQFGGIKALTDVSLQVRSGEIFGLIGPNGAGKTTFINMVTGLERPTSGKIFFQQKEITGKSMNELSSMGMVRTFQTSKLFESMTVLENVTAGMSSKLKNDVGMALLQNQKFRAEEEHAVNVAYQLIKLTGLEDKAFELCANLSYGHRRLAEIARALASQPEILFLDEPAAGLNLKEREQLQALILRLRDEFGMTIFIVEHDLNLLSNICDHMAVLNFGVKIADGSPEEVMRNPDVVQAYLGRRDKKHA</sequence>
<comment type="subcellular location">
    <subcellularLocation>
        <location evidence="1">Cell membrane</location>
        <topology evidence="1">Multi-pass membrane protein</topology>
    </subcellularLocation>
</comment>
<feature type="transmembrane region" description="Helical" evidence="9">
    <location>
        <begin position="86"/>
        <end position="104"/>
    </location>
</feature>
<keyword evidence="7 9" id="KW-1133">Transmembrane helix</keyword>
<keyword evidence="12" id="KW-1185">Reference proteome</keyword>
<dbReference type="SUPFAM" id="SSF52540">
    <property type="entry name" value="P-loop containing nucleoside triphosphate hydrolases"/>
    <property type="match status" value="1"/>
</dbReference>
<feature type="transmembrane region" description="Helical" evidence="9">
    <location>
        <begin position="63"/>
        <end position="80"/>
    </location>
</feature>